<evidence type="ECO:0000313" key="9">
    <source>
        <dbReference type="Proteomes" id="UP000467840"/>
    </source>
</evidence>
<comment type="caution">
    <text evidence="8">The sequence shown here is derived from an EMBL/GenBank/DDBJ whole genome shotgun (WGS) entry which is preliminary data.</text>
</comment>
<keyword evidence="3" id="KW-0677">Repeat</keyword>
<evidence type="ECO:0000259" key="7">
    <source>
        <dbReference type="Pfam" id="PF13962"/>
    </source>
</evidence>
<dbReference type="GO" id="GO:0005886">
    <property type="term" value="C:plasma membrane"/>
    <property type="evidence" value="ECO:0007669"/>
    <property type="project" value="TreeGrafter"/>
</dbReference>
<keyword evidence="4" id="KW-1133">Transmembrane helix</keyword>
<keyword evidence="9" id="KW-1185">Reference proteome</keyword>
<sequence length="180" mass="20124">MRGRVEVIQELVIESCSELLDGDTVFHLRVKFNHLEALTLLVTMAKEALVVLEQYSRDFKSLEIQHAFIEAGVRRSKELNRSAPPQSTIAAIVSSDSSIAATLPSKASKVKSWFQKLMKYLEYDREETRGALMIIATVIATMTFQAGLNPPGGVWQQNFKVALAALLVVRLMSVKLELQF</sequence>
<evidence type="ECO:0000256" key="4">
    <source>
        <dbReference type="ARBA" id="ARBA00022989"/>
    </source>
</evidence>
<gene>
    <name evidence="8" type="ORF">GH714_018608</name>
</gene>
<dbReference type="Pfam" id="PF13962">
    <property type="entry name" value="PGG"/>
    <property type="match status" value="1"/>
</dbReference>
<evidence type="ECO:0000313" key="8">
    <source>
        <dbReference type="EMBL" id="KAF2294794.1"/>
    </source>
</evidence>
<keyword evidence="2" id="KW-0812">Transmembrane</keyword>
<evidence type="ECO:0000256" key="3">
    <source>
        <dbReference type="ARBA" id="ARBA00022737"/>
    </source>
</evidence>
<evidence type="ECO:0000256" key="2">
    <source>
        <dbReference type="ARBA" id="ARBA00022692"/>
    </source>
</evidence>
<dbReference type="Proteomes" id="UP000467840">
    <property type="component" value="Chromosome 7"/>
</dbReference>
<feature type="domain" description="PGG" evidence="7">
    <location>
        <begin position="125"/>
        <end position="158"/>
    </location>
</feature>
<dbReference type="EMBL" id="JAAGAX010000013">
    <property type="protein sequence ID" value="KAF2294794.1"/>
    <property type="molecule type" value="Genomic_DNA"/>
</dbReference>
<dbReference type="AlphaFoldDB" id="A0A6A6L1N7"/>
<evidence type="ECO:0000256" key="1">
    <source>
        <dbReference type="ARBA" id="ARBA00004141"/>
    </source>
</evidence>
<dbReference type="PANTHER" id="PTHR24186:SF37">
    <property type="entry name" value="PGG DOMAIN-CONTAINING PROTEIN"/>
    <property type="match status" value="1"/>
</dbReference>
<reference evidence="8 9" key="1">
    <citation type="journal article" date="2020" name="Mol. Plant">
        <title>The Chromosome-Based Rubber Tree Genome Provides New Insights into Spurge Genome Evolution and Rubber Biosynthesis.</title>
        <authorList>
            <person name="Liu J."/>
            <person name="Shi C."/>
            <person name="Shi C.C."/>
            <person name="Li W."/>
            <person name="Zhang Q.J."/>
            <person name="Zhang Y."/>
            <person name="Li K."/>
            <person name="Lu H.F."/>
            <person name="Shi C."/>
            <person name="Zhu S.T."/>
            <person name="Xiao Z.Y."/>
            <person name="Nan H."/>
            <person name="Yue Y."/>
            <person name="Zhu X.G."/>
            <person name="Wu Y."/>
            <person name="Hong X.N."/>
            <person name="Fan G.Y."/>
            <person name="Tong Y."/>
            <person name="Zhang D."/>
            <person name="Mao C.L."/>
            <person name="Liu Y.L."/>
            <person name="Hao S.J."/>
            <person name="Liu W.Q."/>
            <person name="Lv M.Q."/>
            <person name="Zhang H.B."/>
            <person name="Liu Y."/>
            <person name="Hu-Tang G.R."/>
            <person name="Wang J.P."/>
            <person name="Wang J.H."/>
            <person name="Sun Y.H."/>
            <person name="Ni S.B."/>
            <person name="Chen W.B."/>
            <person name="Zhang X.C."/>
            <person name="Jiao Y.N."/>
            <person name="Eichler E.E."/>
            <person name="Li G.H."/>
            <person name="Liu X."/>
            <person name="Gao L.Z."/>
        </authorList>
    </citation>
    <scope>NUCLEOTIDE SEQUENCE [LARGE SCALE GENOMIC DNA]</scope>
    <source>
        <strain evidence="9">cv. GT1</strain>
        <tissue evidence="8">Leaf</tissue>
    </source>
</reference>
<accession>A0A6A6L1N7</accession>
<evidence type="ECO:0000256" key="6">
    <source>
        <dbReference type="ARBA" id="ARBA00023136"/>
    </source>
</evidence>
<comment type="subcellular location">
    <subcellularLocation>
        <location evidence="1">Membrane</location>
        <topology evidence="1">Multi-pass membrane protein</topology>
    </subcellularLocation>
</comment>
<keyword evidence="6" id="KW-0472">Membrane</keyword>
<proteinExistence type="predicted"/>
<name>A0A6A6L1N7_HEVBR</name>
<dbReference type="PANTHER" id="PTHR24186">
    <property type="entry name" value="PROTEIN PHOSPHATASE 1 REGULATORY SUBUNIT"/>
    <property type="match status" value="1"/>
</dbReference>
<dbReference type="InterPro" id="IPR026961">
    <property type="entry name" value="PGG_dom"/>
</dbReference>
<evidence type="ECO:0000256" key="5">
    <source>
        <dbReference type="ARBA" id="ARBA00023043"/>
    </source>
</evidence>
<organism evidence="8 9">
    <name type="scientific">Hevea brasiliensis</name>
    <name type="common">Para rubber tree</name>
    <name type="synonym">Siphonia brasiliensis</name>
    <dbReference type="NCBI Taxonomy" id="3981"/>
    <lineage>
        <taxon>Eukaryota</taxon>
        <taxon>Viridiplantae</taxon>
        <taxon>Streptophyta</taxon>
        <taxon>Embryophyta</taxon>
        <taxon>Tracheophyta</taxon>
        <taxon>Spermatophyta</taxon>
        <taxon>Magnoliopsida</taxon>
        <taxon>eudicotyledons</taxon>
        <taxon>Gunneridae</taxon>
        <taxon>Pentapetalae</taxon>
        <taxon>rosids</taxon>
        <taxon>fabids</taxon>
        <taxon>Malpighiales</taxon>
        <taxon>Euphorbiaceae</taxon>
        <taxon>Crotonoideae</taxon>
        <taxon>Micrandreae</taxon>
        <taxon>Hevea</taxon>
    </lineage>
</organism>
<protein>
    <recommendedName>
        <fullName evidence="7">PGG domain-containing protein</fullName>
    </recommendedName>
</protein>
<keyword evidence="5" id="KW-0040">ANK repeat</keyword>